<name>A0A2N9FZB5_FAGSY</name>
<sequence>MAELAAQSVEAMKVAVDRWWVCGLCGFVAVDSGVGCGLGCRSEKILGCCCGFRRGSVAVGWCCREVWLGK</sequence>
<evidence type="ECO:0000313" key="1">
    <source>
        <dbReference type="EMBL" id="SPC95917.1"/>
    </source>
</evidence>
<accession>A0A2N9FZB5</accession>
<proteinExistence type="predicted"/>
<protein>
    <submittedName>
        <fullName evidence="1">Uncharacterized protein</fullName>
    </submittedName>
</protein>
<reference evidence="1" key="1">
    <citation type="submission" date="2018-02" db="EMBL/GenBank/DDBJ databases">
        <authorList>
            <person name="Cohen D.B."/>
            <person name="Kent A.D."/>
        </authorList>
    </citation>
    <scope>NUCLEOTIDE SEQUENCE</scope>
</reference>
<organism evidence="1">
    <name type="scientific">Fagus sylvatica</name>
    <name type="common">Beechnut</name>
    <dbReference type="NCBI Taxonomy" id="28930"/>
    <lineage>
        <taxon>Eukaryota</taxon>
        <taxon>Viridiplantae</taxon>
        <taxon>Streptophyta</taxon>
        <taxon>Embryophyta</taxon>
        <taxon>Tracheophyta</taxon>
        <taxon>Spermatophyta</taxon>
        <taxon>Magnoliopsida</taxon>
        <taxon>eudicotyledons</taxon>
        <taxon>Gunneridae</taxon>
        <taxon>Pentapetalae</taxon>
        <taxon>rosids</taxon>
        <taxon>fabids</taxon>
        <taxon>Fagales</taxon>
        <taxon>Fagaceae</taxon>
        <taxon>Fagus</taxon>
    </lineage>
</organism>
<dbReference type="AlphaFoldDB" id="A0A2N9FZB5"/>
<dbReference type="EMBL" id="OIVN01001617">
    <property type="protein sequence ID" value="SPC95917.1"/>
    <property type="molecule type" value="Genomic_DNA"/>
</dbReference>
<gene>
    <name evidence="1" type="ORF">FSB_LOCUS23799</name>
</gene>